<dbReference type="EMBL" id="BAAAOG010000001">
    <property type="protein sequence ID" value="GAA1948653.1"/>
    <property type="molecule type" value="Genomic_DNA"/>
</dbReference>
<gene>
    <name evidence="1" type="ORF">GCM10009776_08350</name>
</gene>
<dbReference type="Proteomes" id="UP001499933">
    <property type="component" value="Unassembled WGS sequence"/>
</dbReference>
<evidence type="ECO:0000313" key="1">
    <source>
        <dbReference type="EMBL" id="GAA1948653.1"/>
    </source>
</evidence>
<keyword evidence="2" id="KW-1185">Reference proteome</keyword>
<comment type="caution">
    <text evidence="1">The sequence shown here is derived from an EMBL/GenBank/DDBJ whole genome shotgun (WGS) entry which is preliminary data.</text>
</comment>
<reference evidence="1 2" key="1">
    <citation type="journal article" date="2019" name="Int. J. Syst. Evol. Microbiol.">
        <title>The Global Catalogue of Microorganisms (GCM) 10K type strain sequencing project: providing services to taxonomists for standard genome sequencing and annotation.</title>
        <authorList>
            <consortium name="The Broad Institute Genomics Platform"/>
            <consortium name="The Broad Institute Genome Sequencing Center for Infectious Disease"/>
            <person name="Wu L."/>
            <person name="Ma J."/>
        </authorList>
    </citation>
    <scope>NUCLEOTIDE SEQUENCE [LARGE SCALE GENOMIC DNA]</scope>
    <source>
        <strain evidence="1 2">JCM 14901</strain>
    </source>
</reference>
<name>A0ABN2QB71_9MICO</name>
<proteinExistence type="predicted"/>
<protein>
    <submittedName>
        <fullName evidence="1">Uncharacterized protein</fullName>
    </submittedName>
</protein>
<sequence>MAYSAQPLDEITFGGGVAMTENGLVAGIDEANRTAWIYRDGGIDFLAFTTRELIASDVNVSGVVVGHQGDRDAATVWVFDSTLRDIQSKLSTQFGRARAISDNGVVVGARRTPPAPVLAYRLDLSNDELTPIPMSETVGPEYVSSEAVVVSADGRLAAGLAWKEFGSEPRGFLYDHSTRKTTDLGTTILPRAMNEVGKLAGSTWPSGITVTYDIASKTTRTHGGSFLAEGMNDAGQVVGSLRGGGDLPSACVSRPGQLPVDLNSAVTGIAGWLVSASDIINDGRILVTAIVVDASGARHSRPYILTPV</sequence>
<organism evidence="1 2">
    <name type="scientific">Microbacterium deminutum</name>
    <dbReference type="NCBI Taxonomy" id="344164"/>
    <lineage>
        <taxon>Bacteria</taxon>
        <taxon>Bacillati</taxon>
        <taxon>Actinomycetota</taxon>
        <taxon>Actinomycetes</taxon>
        <taxon>Micrococcales</taxon>
        <taxon>Microbacteriaceae</taxon>
        <taxon>Microbacterium</taxon>
    </lineage>
</organism>
<evidence type="ECO:0000313" key="2">
    <source>
        <dbReference type="Proteomes" id="UP001499933"/>
    </source>
</evidence>
<accession>A0ABN2QB71</accession>